<evidence type="ECO:0000313" key="1">
    <source>
        <dbReference type="EMBL" id="KAK7160368.1"/>
    </source>
</evidence>
<reference evidence="1 2" key="1">
    <citation type="submission" date="2024-02" db="EMBL/GenBank/DDBJ databases">
        <title>Chromosome-level genome assembly of the Eurasian Minnow (Phoxinus phoxinus).</title>
        <authorList>
            <person name="Oriowo T.O."/>
            <person name="Martin S."/>
            <person name="Stange M."/>
            <person name="Chrysostomakis Y."/>
            <person name="Brown T."/>
            <person name="Winkler S."/>
            <person name="Kukowka S."/>
            <person name="Myers E.W."/>
            <person name="Bohne A."/>
        </authorList>
    </citation>
    <scope>NUCLEOTIDE SEQUENCE [LARGE SCALE GENOMIC DNA]</scope>
    <source>
        <strain evidence="1">ZFMK-TIS-60720</strain>
        <tissue evidence="1">Whole Organism</tissue>
    </source>
</reference>
<proteinExistence type="predicted"/>
<gene>
    <name evidence="1" type="ORF">R3I93_008115</name>
</gene>
<evidence type="ECO:0000313" key="2">
    <source>
        <dbReference type="Proteomes" id="UP001364617"/>
    </source>
</evidence>
<name>A0AAN9H8Y7_9TELE</name>
<protein>
    <submittedName>
        <fullName evidence="1">Uncharacterized protein</fullName>
    </submittedName>
</protein>
<accession>A0AAN9H8Y7</accession>
<dbReference type="Proteomes" id="UP001364617">
    <property type="component" value="Unassembled WGS sequence"/>
</dbReference>
<organism evidence="1 2">
    <name type="scientific">Phoxinus phoxinus</name>
    <name type="common">Eurasian minnow</name>
    <dbReference type="NCBI Taxonomy" id="58324"/>
    <lineage>
        <taxon>Eukaryota</taxon>
        <taxon>Metazoa</taxon>
        <taxon>Chordata</taxon>
        <taxon>Craniata</taxon>
        <taxon>Vertebrata</taxon>
        <taxon>Euteleostomi</taxon>
        <taxon>Actinopterygii</taxon>
        <taxon>Neopterygii</taxon>
        <taxon>Teleostei</taxon>
        <taxon>Ostariophysi</taxon>
        <taxon>Cypriniformes</taxon>
        <taxon>Leuciscidae</taxon>
        <taxon>Phoxininae</taxon>
        <taxon>Phoxinus</taxon>
    </lineage>
</organism>
<comment type="caution">
    <text evidence="1">The sequence shown here is derived from an EMBL/GenBank/DDBJ whole genome shotgun (WGS) entry which is preliminary data.</text>
</comment>
<sequence length="198" mass="22458">MENTFSYRRQEILKGEPLIGYVKSRRPALFTAIEIDREFHRITALSQLSTFCAALDQYTPRLMGRFRCKGGAAGRKIKNVMVEISKDNSYETCKKDHKKLVKDYMDTDLEASASMEQTVIGVYVIENEGLCAGDDPEDIGVLVEGVEVLGKLQNFGDACALLFGLMHYLNLSYPPDLKVCLLVFTRTLFVQWTRTVKR</sequence>
<dbReference type="AlphaFoldDB" id="A0AAN9H8Y7"/>
<dbReference type="PANTHER" id="PTHR31025">
    <property type="entry name" value="SI:CH211-196P9.1-RELATED"/>
    <property type="match status" value="1"/>
</dbReference>
<dbReference type="PANTHER" id="PTHR31025:SF27">
    <property type="entry name" value="SI:CH211-193K19.2-RELATED"/>
    <property type="match status" value="1"/>
</dbReference>
<dbReference type="EMBL" id="JAYKXH010000008">
    <property type="protein sequence ID" value="KAK7160368.1"/>
    <property type="molecule type" value="Genomic_DNA"/>
</dbReference>
<keyword evidence="2" id="KW-1185">Reference proteome</keyword>